<dbReference type="AlphaFoldDB" id="A0A1U7ZAJ2"/>
<dbReference type="Proteomes" id="UP000189703">
    <property type="component" value="Unplaced"/>
</dbReference>
<evidence type="ECO:0000313" key="3">
    <source>
        <dbReference type="Proteomes" id="UP000189703"/>
    </source>
</evidence>
<dbReference type="RefSeq" id="XP_010249645.1">
    <property type="nucleotide sequence ID" value="XM_010251343.2"/>
</dbReference>
<dbReference type="eggNOG" id="ENOG502RXN7">
    <property type="taxonomic scope" value="Eukaryota"/>
</dbReference>
<dbReference type="GO" id="GO:0009658">
    <property type="term" value="P:chloroplast organization"/>
    <property type="evidence" value="ECO:0007669"/>
    <property type="project" value="InterPro"/>
</dbReference>
<dbReference type="InterPro" id="IPR011990">
    <property type="entry name" value="TPR-like_helical_dom_sf"/>
</dbReference>
<proteinExistence type="predicted"/>
<sequence length="237" mass="25960">MASSSLRSNLCSFAAASYSSRKQSSNQAVVIRCGPRDNRGPIVKGRVLSTEAIHAVQALKRAQRADEAKVDELVSRALSRLIKADLLASLGELLRQDQCHLALKVFSAVRSELWYKTDCSLYADVVAALARNGMSEEIDRLISEMEEEGLGGSDGRGLSRLIKALVAAERVESTVGIYRLMKRAGWGSSPTADEYVVKVLSRGMRRLGKRDVADELDSAFDNLWEGNLEKSSIIIND</sequence>
<evidence type="ECO:0000256" key="1">
    <source>
        <dbReference type="ARBA" id="ARBA00022737"/>
    </source>
</evidence>
<evidence type="ECO:0000256" key="2">
    <source>
        <dbReference type="PROSITE-ProRule" id="PRU00708"/>
    </source>
</evidence>
<dbReference type="GO" id="GO:1990825">
    <property type="term" value="F:sequence-specific mRNA binding"/>
    <property type="evidence" value="ECO:0000318"/>
    <property type="project" value="GO_Central"/>
</dbReference>
<dbReference type="Pfam" id="PF01535">
    <property type="entry name" value="PPR"/>
    <property type="match status" value="1"/>
</dbReference>
<dbReference type="GO" id="GO:0000373">
    <property type="term" value="P:Group II intron splicing"/>
    <property type="evidence" value="ECO:0000318"/>
    <property type="project" value="GO_Central"/>
</dbReference>
<dbReference type="RefSeq" id="XP_010249644.1">
    <property type="nucleotide sequence ID" value="XM_010251342.2"/>
</dbReference>
<dbReference type="InterPro" id="IPR044190">
    <property type="entry name" value="THA8-like"/>
</dbReference>
<dbReference type="OMA" id="VRIYGMM"/>
<keyword evidence="1" id="KW-0677">Repeat</keyword>
<evidence type="ECO:0000313" key="5">
    <source>
        <dbReference type="RefSeq" id="XP_010249645.1"/>
    </source>
</evidence>
<dbReference type="PROSITE" id="PS51375">
    <property type="entry name" value="PPR"/>
    <property type="match status" value="1"/>
</dbReference>
<dbReference type="PANTHER" id="PTHR47594">
    <property type="entry name" value="PPR CONTAINING PLANT-LIKE PROTEIN"/>
    <property type="match status" value="1"/>
</dbReference>
<dbReference type="GeneID" id="104592133"/>
<reference evidence="4 5" key="1">
    <citation type="submission" date="2025-04" db="UniProtKB">
        <authorList>
            <consortium name="RefSeq"/>
        </authorList>
    </citation>
    <scope>IDENTIFICATION</scope>
</reference>
<organism evidence="3 4">
    <name type="scientific">Nelumbo nucifera</name>
    <name type="common">Sacred lotus</name>
    <dbReference type="NCBI Taxonomy" id="4432"/>
    <lineage>
        <taxon>Eukaryota</taxon>
        <taxon>Viridiplantae</taxon>
        <taxon>Streptophyta</taxon>
        <taxon>Embryophyta</taxon>
        <taxon>Tracheophyta</taxon>
        <taxon>Spermatophyta</taxon>
        <taxon>Magnoliopsida</taxon>
        <taxon>Proteales</taxon>
        <taxon>Nelumbonaceae</taxon>
        <taxon>Nelumbo</taxon>
    </lineage>
</organism>
<dbReference type="STRING" id="4432.A0A1U7ZAJ2"/>
<dbReference type="GO" id="GO:0009507">
    <property type="term" value="C:chloroplast"/>
    <property type="evidence" value="ECO:0000318"/>
    <property type="project" value="GO_Central"/>
</dbReference>
<keyword evidence="3" id="KW-1185">Reference proteome</keyword>
<gene>
    <name evidence="4 5" type="primary">LOC104592133</name>
</gene>
<name>A0A1U7ZAJ2_NELNU</name>
<dbReference type="InterPro" id="IPR002885">
    <property type="entry name" value="PPR_rpt"/>
</dbReference>
<feature type="repeat" description="PPR" evidence="2">
    <location>
        <begin position="118"/>
        <end position="152"/>
    </location>
</feature>
<dbReference type="Gene3D" id="1.25.40.10">
    <property type="entry name" value="Tetratricopeptide repeat domain"/>
    <property type="match status" value="1"/>
</dbReference>
<dbReference type="OrthoDB" id="675068at2759"/>
<accession>A0A1U7ZAJ2</accession>
<protein>
    <submittedName>
        <fullName evidence="4 5">Uncharacterized protein LOC104592133</fullName>
    </submittedName>
</protein>
<dbReference type="KEGG" id="nnu:104592133"/>
<dbReference type="PANTHER" id="PTHR47594:SF3">
    <property type="entry name" value="PROTEIN THYLAKOID ASSEMBLY 8, CHLOROPLASTIC"/>
    <property type="match status" value="1"/>
</dbReference>
<evidence type="ECO:0000313" key="4">
    <source>
        <dbReference type="RefSeq" id="XP_010249644.1"/>
    </source>
</evidence>